<feature type="region of interest" description="Disordered" evidence="1">
    <location>
        <begin position="1"/>
        <end position="92"/>
    </location>
</feature>
<feature type="compositionally biased region" description="Basic and acidic residues" evidence="1">
    <location>
        <begin position="65"/>
        <end position="81"/>
    </location>
</feature>
<protein>
    <submittedName>
        <fullName evidence="2">Uncharacterized protein</fullName>
    </submittedName>
</protein>
<sequence length="271" mass="30274">MSGLKTPAVHPRSGNGTKPKSRICRLTPSRSLTPSLVGNTPRKSAEVAESSSSSPSRSSTSPRRTSSDRKSPRRYLEERQQAHQSPKRSPRRFLSFLDDDSCHEEMGLGLRVSSTSSTCVDEGPGMSFLEFETLYTLEKQMLMQSQCNQDPVMVQLLDSKCTTTTTTTSGWFGSGGRRGVYTELPDPMLCHQVGSTSAAPVPSSQVPTEGFSFAPGWSLNADHFYQWQHRGKTTQQVVRFWLIYCLVVEFLSTRDILRWNRSILETIRSVI</sequence>
<organism evidence="2 3">
    <name type="scientific">Ooceraea biroi</name>
    <name type="common">Clonal raider ant</name>
    <name type="synonym">Cerapachys biroi</name>
    <dbReference type="NCBI Taxonomy" id="2015173"/>
    <lineage>
        <taxon>Eukaryota</taxon>
        <taxon>Metazoa</taxon>
        <taxon>Ecdysozoa</taxon>
        <taxon>Arthropoda</taxon>
        <taxon>Hexapoda</taxon>
        <taxon>Insecta</taxon>
        <taxon>Pterygota</taxon>
        <taxon>Neoptera</taxon>
        <taxon>Endopterygota</taxon>
        <taxon>Hymenoptera</taxon>
        <taxon>Apocrita</taxon>
        <taxon>Aculeata</taxon>
        <taxon>Formicoidea</taxon>
        <taxon>Formicidae</taxon>
        <taxon>Dorylinae</taxon>
        <taxon>Ooceraea</taxon>
    </lineage>
</organism>
<reference evidence="2 3" key="1">
    <citation type="journal article" date="2014" name="Curr. Biol.">
        <title>The genome of the clonal raider ant Cerapachys biroi.</title>
        <authorList>
            <person name="Oxley P.R."/>
            <person name="Ji L."/>
            <person name="Fetter-Pruneda I."/>
            <person name="McKenzie S.K."/>
            <person name="Li C."/>
            <person name="Hu H."/>
            <person name="Zhang G."/>
            <person name="Kronauer D.J."/>
        </authorList>
    </citation>
    <scope>NUCLEOTIDE SEQUENCE [LARGE SCALE GENOMIC DNA]</scope>
</reference>
<gene>
    <name evidence="2" type="ORF">X777_16762</name>
</gene>
<dbReference type="OrthoDB" id="7685784at2759"/>
<feature type="compositionally biased region" description="Low complexity" evidence="1">
    <location>
        <begin position="50"/>
        <end position="64"/>
    </location>
</feature>
<evidence type="ECO:0000313" key="2">
    <source>
        <dbReference type="EMBL" id="EZA47005.1"/>
    </source>
</evidence>
<keyword evidence="3" id="KW-1185">Reference proteome</keyword>
<dbReference type="EMBL" id="KK107986">
    <property type="protein sequence ID" value="EZA47005.1"/>
    <property type="molecule type" value="Genomic_DNA"/>
</dbReference>
<proteinExistence type="predicted"/>
<dbReference type="Proteomes" id="UP000053097">
    <property type="component" value="Unassembled WGS sequence"/>
</dbReference>
<dbReference type="AlphaFoldDB" id="A0A026VTJ7"/>
<evidence type="ECO:0000256" key="1">
    <source>
        <dbReference type="SAM" id="MobiDB-lite"/>
    </source>
</evidence>
<dbReference type="OMA" id="LNADHFY"/>
<evidence type="ECO:0000313" key="3">
    <source>
        <dbReference type="Proteomes" id="UP000053097"/>
    </source>
</evidence>
<name>A0A026VTJ7_OOCBI</name>
<feature type="compositionally biased region" description="Polar residues" evidence="1">
    <location>
        <begin position="28"/>
        <end position="42"/>
    </location>
</feature>
<accession>A0A026VTJ7</accession>